<gene>
    <name evidence="2" type="ORF">SR187_5710</name>
</gene>
<protein>
    <submittedName>
        <fullName evidence="2">Uncharacterized protein</fullName>
    </submittedName>
</protein>
<dbReference type="KEGG" id="srq:SR187_5710"/>
<feature type="transmembrane region" description="Helical" evidence="1">
    <location>
        <begin position="27"/>
        <end position="48"/>
    </location>
</feature>
<accession>A0A2Z5TN85</accession>
<dbReference type="AlphaFoldDB" id="A0A2Z5TN85"/>
<proteinExistence type="predicted"/>
<name>A0A2Z5TN85_9STRE</name>
<reference evidence="2 3" key="1">
    <citation type="journal article" date="2018" name="Genome Biol. Evol.">
        <title>Complete Genome Sequence of Streptococcus ruminantium sp. nov. GUT-187T (=DSM 104980T =JCM 31869T), the Type Strain of S. ruminantium, and Comparison with Genome Sequences of Streptococcus suis Strains.</title>
        <authorList>
            <person name="Tohya M."/>
            <person name="Sekizaki T."/>
            <person name="Miyoshi-Akiyama T."/>
        </authorList>
    </citation>
    <scope>NUCLEOTIDE SEQUENCE [LARGE SCALE GENOMIC DNA]</scope>
    <source>
        <strain evidence="2 3">GUT187T</strain>
    </source>
</reference>
<dbReference type="EMBL" id="AP018400">
    <property type="protein sequence ID" value="BBA92747.1"/>
    <property type="molecule type" value="Genomic_DNA"/>
</dbReference>
<evidence type="ECO:0000313" key="2">
    <source>
        <dbReference type="EMBL" id="BBA92747.1"/>
    </source>
</evidence>
<keyword evidence="1" id="KW-1133">Transmembrane helix</keyword>
<organism evidence="2 3">
    <name type="scientific">Streptococcus ruminantium</name>
    <dbReference type="NCBI Taxonomy" id="1917441"/>
    <lineage>
        <taxon>Bacteria</taxon>
        <taxon>Bacillati</taxon>
        <taxon>Bacillota</taxon>
        <taxon>Bacilli</taxon>
        <taxon>Lactobacillales</taxon>
        <taxon>Streptococcaceae</taxon>
        <taxon>Streptococcus</taxon>
    </lineage>
</organism>
<keyword evidence="1" id="KW-0812">Transmembrane</keyword>
<evidence type="ECO:0000313" key="3">
    <source>
        <dbReference type="Proteomes" id="UP000269331"/>
    </source>
</evidence>
<keyword evidence="1" id="KW-0472">Membrane</keyword>
<dbReference type="Proteomes" id="UP000269331">
    <property type="component" value="Chromosome"/>
</dbReference>
<sequence length="51" mass="6147">MGFFFTDKKTLDIAYLLNFSRVLLFDLWMMATQTWFKMCADFLILIFLGRL</sequence>
<evidence type="ECO:0000256" key="1">
    <source>
        <dbReference type="SAM" id="Phobius"/>
    </source>
</evidence>